<organism evidence="2 3">
    <name type="scientific">Nitrospira japonica</name>
    <dbReference type="NCBI Taxonomy" id="1325564"/>
    <lineage>
        <taxon>Bacteria</taxon>
        <taxon>Pseudomonadati</taxon>
        <taxon>Nitrospirota</taxon>
        <taxon>Nitrospiria</taxon>
        <taxon>Nitrospirales</taxon>
        <taxon>Nitrospiraceae</taxon>
        <taxon>Nitrospira</taxon>
    </lineage>
</organism>
<gene>
    <name evidence="2" type="ORF">NSJP_2574</name>
</gene>
<protein>
    <submittedName>
        <fullName evidence="2">Thaumatin pathogenesis-related protein</fullName>
    </submittedName>
</protein>
<dbReference type="SUPFAM" id="SSF49870">
    <property type="entry name" value="Osmotin, thaumatin-like protein"/>
    <property type="match status" value="1"/>
</dbReference>
<dbReference type="AlphaFoldDB" id="A0A1W1I745"/>
<dbReference type="PANTHER" id="PTHR31048">
    <property type="entry name" value="OS03G0233200 PROTEIN"/>
    <property type="match status" value="1"/>
</dbReference>
<dbReference type="KEGG" id="nja:NSJP_2574"/>
<dbReference type="STRING" id="1325564.NSJP_2574"/>
<reference evidence="2 3" key="1">
    <citation type="submission" date="2017-03" db="EMBL/GenBank/DDBJ databases">
        <authorList>
            <person name="Afonso C.L."/>
            <person name="Miller P.J."/>
            <person name="Scott M.A."/>
            <person name="Spackman E."/>
            <person name="Goraichik I."/>
            <person name="Dimitrov K.M."/>
            <person name="Suarez D.L."/>
            <person name="Swayne D.E."/>
        </authorList>
    </citation>
    <scope>NUCLEOTIDE SEQUENCE [LARGE SCALE GENOMIC DNA]</scope>
    <source>
        <strain evidence="2">Genome sequencing of Nitrospira japonica strain NJ11</strain>
    </source>
</reference>
<dbReference type="Pfam" id="PF00314">
    <property type="entry name" value="Thaumatin"/>
    <property type="match status" value="1"/>
</dbReference>
<name>A0A1W1I745_9BACT</name>
<dbReference type="RefSeq" id="WP_080887078.1">
    <property type="nucleotide sequence ID" value="NZ_LT828648.1"/>
</dbReference>
<feature type="region of interest" description="Disordered" evidence="1">
    <location>
        <begin position="40"/>
        <end position="78"/>
    </location>
</feature>
<evidence type="ECO:0000313" key="2">
    <source>
        <dbReference type="EMBL" id="SLM48741.1"/>
    </source>
</evidence>
<dbReference type="Proteomes" id="UP000192042">
    <property type="component" value="Chromosome I"/>
</dbReference>
<proteinExistence type="predicted"/>
<dbReference type="SMART" id="SM00205">
    <property type="entry name" value="THN"/>
    <property type="match status" value="1"/>
</dbReference>
<accession>A0A1W1I745</accession>
<dbReference type="InterPro" id="IPR037176">
    <property type="entry name" value="Osmotin/thaumatin-like_sf"/>
</dbReference>
<dbReference type="PROSITE" id="PS51367">
    <property type="entry name" value="THAUMATIN_2"/>
    <property type="match status" value="1"/>
</dbReference>
<keyword evidence="3" id="KW-1185">Reference proteome</keyword>
<sequence length="583" mass="61397">MIHKLSSHKGTMVRSRGLFTSLCLLAVLTAWLGCSSTKNPGTGSTGSVAAADQRAKGHATAGDRRGKVLGSAGRSSGPADSCLANLPVPTPTPPAHRVVQLVNCSDQTVLGAANAAKQPGPAEPTSVFPREGTWVMAPATPGSTANVLTIDIPPQWEDTKCAPGASSCDAIGPRFWARTGCRYDIASGRAQCETGGCGGQYDCSAARQGASVGTTIAEWTFYEPVVAPLPPDKPLLHYFKDSPDISAVDGVNLTIDIQPLNSSPHDPFDALGGHDIQWLAEQYPLSQYGQDLRAAGQCLDSFRLKRSDLTSGTRAYVIVDNDGQPLGGDSTVACFSNCAKYAYPAPPPENCDDSDHNSQCYLWKAFCLGDPSQYGPARGKCTQNSDCPVGGACWDLKDPSSPLDHTCQGRAFIKNATCDANVCTYPYGYIDPVKQVTFYSTQPPFGQCTDVTPDPNKCIGDDTLHAVLPKAYSWPNDPQVYGGDATAYRIIFAPGGTTVPITPAGQIPMCSALPTIYGYASQYGGPNSDSKPCDFPVNQGGAVFGVAFPNSTAQTPWACNVGGGSGDNGVICRWKQDTPATRK</sequence>
<evidence type="ECO:0000313" key="3">
    <source>
        <dbReference type="Proteomes" id="UP000192042"/>
    </source>
</evidence>
<dbReference type="Gene3D" id="2.60.110.10">
    <property type="entry name" value="Thaumatin"/>
    <property type="match status" value="1"/>
</dbReference>
<dbReference type="PROSITE" id="PS51257">
    <property type="entry name" value="PROKAR_LIPOPROTEIN"/>
    <property type="match status" value="1"/>
</dbReference>
<evidence type="ECO:0000256" key="1">
    <source>
        <dbReference type="SAM" id="MobiDB-lite"/>
    </source>
</evidence>
<dbReference type="OrthoDB" id="227157at2"/>
<dbReference type="EMBL" id="LT828648">
    <property type="protein sequence ID" value="SLM48741.1"/>
    <property type="molecule type" value="Genomic_DNA"/>
</dbReference>
<dbReference type="InterPro" id="IPR001938">
    <property type="entry name" value="Thaumatin"/>
</dbReference>